<sequence length="194" mass="21390">MVRDTEPASGWSLTHVRTGVCGSGDALDCALFSFGREHTEMHMGDSLRLPTAVIEMIEETGLGDEAMETGFVLEIRSKRPPSGGRGLWTELDLLFQRAGANPFDVRGVYVSSARTSTAEMVCFCQTMRPLPQRVWMRVLPISDRTLAWLLDEGLLGRSASFQTTLHEFCDLGVDLPSAEVLPLPGPPFVPYNFL</sequence>
<dbReference type="EMBL" id="UINC01015119">
    <property type="protein sequence ID" value="SVA63913.1"/>
    <property type="molecule type" value="Genomic_DNA"/>
</dbReference>
<proteinExistence type="predicted"/>
<dbReference type="AlphaFoldDB" id="A0A381XHY4"/>
<organism evidence="1">
    <name type="scientific">marine metagenome</name>
    <dbReference type="NCBI Taxonomy" id="408172"/>
    <lineage>
        <taxon>unclassified sequences</taxon>
        <taxon>metagenomes</taxon>
        <taxon>ecological metagenomes</taxon>
    </lineage>
</organism>
<protein>
    <submittedName>
        <fullName evidence="1">Uncharacterized protein</fullName>
    </submittedName>
</protein>
<name>A0A381XHY4_9ZZZZ</name>
<reference evidence="1" key="1">
    <citation type="submission" date="2018-05" db="EMBL/GenBank/DDBJ databases">
        <authorList>
            <person name="Lanie J.A."/>
            <person name="Ng W.-L."/>
            <person name="Kazmierczak K.M."/>
            <person name="Andrzejewski T.M."/>
            <person name="Davidsen T.M."/>
            <person name="Wayne K.J."/>
            <person name="Tettelin H."/>
            <person name="Glass J.I."/>
            <person name="Rusch D."/>
            <person name="Podicherti R."/>
            <person name="Tsui H.-C.T."/>
            <person name="Winkler M.E."/>
        </authorList>
    </citation>
    <scope>NUCLEOTIDE SEQUENCE</scope>
</reference>
<accession>A0A381XHY4</accession>
<gene>
    <name evidence="1" type="ORF">METZ01_LOCUS116767</name>
</gene>
<evidence type="ECO:0000313" key="1">
    <source>
        <dbReference type="EMBL" id="SVA63913.1"/>
    </source>
</evidence>